<dbReference type="EMBL" id="JAIZAY010000008">
    <property type="protein sequence ID" value="KAJ8037533.1"/>
    <property type="molecule type" value="Genomic_DNA"/>
</dbReference>
<evidence type="ECO:0000313" key="4">
    <source>
        <dbReference type="Proteomes" id="UP001152320"/>
    </source>
</evidence>
<organism evidence="3 4">
    <name type="scientific">Holothuria leucospilota</name>
    <name type="common">Black long sea cucumber</name>
    <name type="synonym">Mertensiothuria leucospilota</name>
    <dbReference type="NCBI Taxonomy" id="206669"/>
    <lineage>
        <taxon>Eukaryota</taxon>
        <taxon>Metazoa</taxon>
        <taxon>Echinodermata</taxon>
        <taxon>Eleutherozoa</taxon>
        <taxon>Echinozoa</taxon>
        <taxon>Holothuroidea</taxon>
        <taxon>Aspidochirotacea</taxon>
        <taxon>Aspidochirotida</taxon>
        <taxon>Holothuriidae</taxon>
        <taxon>Holothuria</taxon>
    </lineage>
</organism>
<dbReference type="PANTHER" id="PTHR46725">
    <property type="entry name" value="COILED-COIL DOMAIN-CONTAINING PROTEIN 57"/>
    <property type="match status" value="1"/>
</dbReference>
<sequence length="964" mass="111900">MLTLVHQSQTESLQELAAKKEQEWKEIQRLQAERLESTLREKETLLIEEKEKFMKLKDDFKYNLKLLNERDQELERYDATLGQLRAALHSRDAERSDLRIQIDDLKKAVGRNEETQEKLHKQYQQKIKEKHLEIEQYKKAKDEEVEKERGDVESFRMNLQRQVRELEDELDIQRRELSSGFEEAMKRREKEYRTKLEELSAKALSHEMKAKFLAKEVDLVRSSAGQKTDELANCDKTLKNLEKKLKEKEWELCDVTGTKDARIAELEFQVHEKDLKLERLLEEFKRKHSEIDKYAREKETALSAAKDCHTEREHHLEGEIRNLRGQVEALELERRKEDWNHQDVLKERDARIQKLKEDLEASKNHSDNNLTRITQEMINTKRQMEMIQKNEEKLKAELTKRKEDVERYKKDLAQAVSHHAELERSKAQLEVDWQRRYEDAERSQYSRSEELIGKLTKARDEALALVKERDREIEQKGQLLRSVMLSRDQAMATLRQHDIQIPHSLKLGNSSTQSDETAKIVSLQEQNDALKSVIQKMREEMESITAASSHQEKDKMAGSSFPKDYARSMEAEIKQLKAEKRDLTSQVEHLQNKTKTATNMSQDPTDKVAGTLKEHTPHQSALSAQTRAHTNEIAILRHQVMDLEKKLMRTEEIRNQNNHSEMEKRLQADQMRRFDSQRQVQSTKQEVGPSVAAVQAKLKTAIHHISRLARERQQLIELSNRLRSELARCKGSDARIDGEPREKRSNVKEVHVVSPRELAKKVDSQLSAVEQLQYSLTTKELQVMQKKLVKEQEEAEVIQVQLSSSSSTPSSPQEVPSQDNLEPTRETTGSIQPSHLPPQIVENSPSIQSISSESVGQRMTPLMMSSVGEESMRDIWKLLDVPPSPSPVPGSNYDHGRADSVVKFQRLTQEDQEERDRIEVVGSRTELAAKPQSQISLSAKATGRVNQIPVKQTKPKIRNYNIRD</sequence>
<gene>
    <name evidence="3" type="ORF">HOLleu_18369</name>
</gene>
<dbReference type="GO" id="GO:0005876">
    <property type="term" value="C:spindle microtubule"/>
    <property type="evidence" value="ECO:0007669"/>
    <property type="project" value="TreeGrafter"/>
</dbReference>
<accession>A0A9Q1C1P8</accession>
<proteinExistence type="predicted"/>
<feature type="compositionally biased region" description="Low complexity" evidence="2">
    <location>
        <begin position="800"/>
        <end position="818"/>
    </location>
</feature>
<dbReference type="Proteomes" id="UP001152320">
    <property type="component" value="Chromosome 8"/>
</dbReference>
<feature type="region of interest" description="Disordered" evidence="2">
    <location>
        <begin position="800"/>
        <end position="844"/>
    </location>
</feature>
<evidence type="ECO:0000256" key="1">
    <source>
        <dbReference type="SAM" id="Coils"/>
    </source>
</evidence>
<reference evidence="3" key="1">
    <citation type="submission" date="2021-10" db="EMBL/GenBank/DDBJ databases">
        <title>Tropical sea cucumber genome reveals ecological adaptation and Cuvierian tubules defense mechanism.</title>
        <authorList>
            <person name="Chen T."/>
        </authorList>
    </citation>
    <scope>NUCLEOTIDE SEQUENCE</scope>
    <source>
        <strain evidence="3">Nanhai2018</strain>
        <tissue evidence="3">Muscle</tissue>
    </source>
</reference>
<dbReference type="InterPro" id="IPR042481">
    <property type="entry name" value="CCDC57"/>
</dbReference>
<evidence type="ECO:0000256" key="2">
    <source>
        <dbReference type="SAM" id="MobiDB-lite"/>
    </source>
</evidence>
<feature type="coiled-coil region" evidence="1">
    <location>
        <begin position="13"/>
        <end position="59"/>
    </location>
</feature>
<keyword evidence="4" id="KW-1185">Reference proteome</keyword>
<dbReference type="OrthoDB" id="568502at2759"/>
<dbReference type="GO" id="GO:0007099">
    <property type="term" value="P:centriole replication"/>
    <property type="evidence" value="ECO:0007669"/>
    <property type="project" value="TreeGrafter"/>
</dbReference>
<dbReference type="PANTHER" id="PTHR46725:SF1">
    <property type="entry name" value="COILED-COIL DOMAIN-CONTAINING PROTEIN 57"/>
    <property type="match status" value="1"/>
</dbReference>
<evidence type="ECO:0000313" key="3">
    <source>
        <dbReference type="EMBL" id="KAJ8037533.1"/>
    </source>
</evidence>
<dbReference type="GO" id="GO:0005814">
    <property type="term" value="C:centriole"/>
    <property type="evidence" value="ECO:0007669"/>
    <property type="project" value="TreeGrafter"/>
</dbReference>
<dbReference type="GO" id="GO:0045931">
    <property type="term" value="P:positive regulation of mitotic cell cycle"/>
    <property type="evidence" value="ECO:0007669"/>
    <property type="project" value="TreeGrafter"/>
</dbReference>
<dbReference type="GO" id="GO:0007020">
    <property type="term" value="P:microtubule nucleation"/>
    <property type="evidence" value="ECO:0007669"/>
    <property type="project" value="TreeGrafter"/>
</dbReference>
<dbReference type="GO" id="GO:0034451">
    <property type="term" value="C:centriolar satellite"/>
    <property type="evidence" value="ECO:0007669"/>
    <property type="project" value="TreeGrafter"/>
</dbReference>
<name>A0A9Q1C1P8_HOLLE</name>
<dbReference type="AlphaFoldDB" id="A0A9Q1C1P8"/>
<keyword evidence="1" id="KW-0175">Coiled coil</keyword>
<protein>
    <submittedName>
        <fullName evidence="3">Coiled-coil domain-containing protein 57</fullName>
    </submittedName>
</protein>
<feature type="coiled-coil region" evidence="1">
    <location>
        <begin position="120"/>
        <end position="432"/>
    </location>
</feature>
<dbReference type="GO" id="GO:0060271">
    <property type="term" value="P:cilium assembly"/>
    <property type="evidence" value="ECO:0007669"/>
    <property type="project" value="TreeGrafter"/>
</dbReference>
<comment type="caution">
    <text evidence="3">The sequence shown here is derived from an EMBL/GenBank/DDBJ whole genome shotgun (WGS) entry which is preliminary data.</text>
</comment>
<feature type="coiled-coil region" evidence="1">
    <location>
        <begin position="520"/>
        <end position="593"/>
    </location>
</feature>